<accession>A0A834WJS1</accession>
<evidence type="ECO:0000313" key="1">
    <source>
        <dbReference type="EMBL" id="KAF7821901.1"/>
    </source>
</evidence>
<comment type="caution">
    <text evidence="1">The sequence shown here is derived from an EMBL/GenBank/DDBJ whole genome shotgun (WGS) entry which is preliminary data.</text>
</comment>
<organism evidence="1 2">
    <name type="scientific">Senna tora</name>
    <dbReference type="NCBI Taxonomy" id="362788"/>
    <lineage>
        <taxon>Eukaryota</taxon>
        <taxon>Viridiplantae</taxon>
        <taxon>Streptophyta</taxon>
        <taxon>Embryophyta</taxon>
        <taxon>Tracheophyta</taxon>
        <taxon>Spermatophyta</taxon>
        <taxon>Magnoliopsida</taxon>
        <taxon>eudicotyledons</taxon>
        <taxon>Gunneridae</taxon>
        <taxon>Pentapetalae</taxon>
        <taxon>rosids</taxon>
        <taxon>fabids</taxon>
        <taxon>Fabales</taxon>
        <taxon>Fabaceae</taxon>
        <taxon>Caesalpinioideae</taxon>
        <taxon>Cassia clade</taxon>
        <taxon>Senna</taxon>
    </lineage>
</organism>
<name>A0A834WJS1_9FABA</name>
<dbReference type="AlphaFoldDB" id="A0A834WJS1"/>
<dbReference type="EMBL" id="JAAIUW010000008">
    <property type="protein sequence ID" value="KAF7821901.1"/>
    <property type="molecule type" value="Genomic_DNA"/>
</dbReference>
<dbReference type="Proteomes" id="UP000634136">
    <property type="component" value="Unassembled WGS sequence"/>
</dbReference>
<reference evidence="1" key="1">
    <citation type="submission" date="2020-09" db="EMBL/GenBank/DDBJ databases">
        <title>Genome-Enabled Discovery of Anthraquinone Biosynthesis in Senna tora.</title>
        <authorList>
            <person name="Kang S.-H."/>
            <person name="Pandey R.P."/>
            <person name="Lee C.-M."/>
            <person name="Sim J.-S."/>
            <person name="Jeong J.-T."/>
            <person name="Choi B.-S."/>
            <person name="Jung M."/>
            <person name="Ginzburg D."/>
            <person name="Zhao K."/>
            <person name="Won S.Y."/>
            <person name="Oh T.-J."/>
            <person name="Yu Y."/>
            <person name="Kim N.-H."/>
            <person name="Lee O.R."/>
            <person name="Lee T.-H."/>
            <person name="Bashyal P."/>
            <person name="Kim T.-S."/>
            <person name="Lee W.-H."/>
            <person name="Kawkins C."/>
            <person name="Kim C.-K."/>
            <person name="Kim J.S."/>
            <person name="Ahn B.O."/>
            <person name="Rhee S.Y."/>
            <person name="Sohng J.K."/>
        </authorList>
    </citation>
    <scope>NUCLEOTIDE SEQUENCE</scope>
    <source>
        <tissue evidence="1">Leaf</tissue>
    </source>
</reference>
<evidence type="ECO:0000313" key="2">
    <source>
        <dbReference type="Proteomes" id="UP000634136"/>
    </source>
</evidence>
<gene>
    <name evidence="1" type="ORF">G2W53_027356</name>
</gene>
<protein>
    <submittedName>
        <fullName evidence="1">Uncharacterized protein</fullName>
    </submittedName>
</protein>
<keyword evidence="2" id="KW-1185">Reference proteome</keyword>
<proteinExistence type="predicted"/>
<sequence>MIRETILKTMASAKACDQQRLNRHSADLHSRLKPKSFTETLRLGGLMVIWDPTPGTRFTQPASDGLSTHNVHPSTTSSPLRLRADIVGKMFKQARQKKFLNLGKIGNLHIFRQNALPASTSRSVISERFFHFSSIAAL</sequence>